<evidence type="ECO:0000313" key="4">
    <source>
        <dbReference type="Proteomes" id="UP000248863"/>
    </source>
</evidence>
<reference evidence="3 4" key="1">
    <citation type="submission" date="2017-07" db="EMBL/GenBank/DDBJ databases">
        <title>Draft Genome Sequences of Select Purple Nonsulfur Bacteria.</title>
        <authorList>
            <person name="Lasarre B."/>
            <person name="Mckinlay J.B."/>
        </authorList>
    </citation>
    <scope>NUCLEOTIDE SEQUENCE [LARGE SCALE GENOMIC DNA]</scope>
    <source>
        <strain evidence="3 4">DSM 11907</strain>
    </source>
</reference>
<dbReference type="PANTHER" id="PTHR31528:SF15">
    <property type="entry name" value="RIBOFLAVIN-BINDING PROTEIN RIBY"/>
    <property type="match status" value="1"/>
</dbReference>
<accession>A0A327KN96</accession>
<feature type="chain" id="PRO_5016444509" description="SsuA/THI5-like domain-containing protein" evidence="1">
    <location>
        <begin position="37"/>
        <end position="350"/>
    </location>
</feature>
<evidence type="ECO:0000313" key="3">
    <source>
        <dbReference type="EMBL" id="RAI39446.1"/>
    </source>
</evidence>
<dbReference type="Pfam" id="PF09084">
    <property type="entry name" value="NMT1"/>
    <property type="match status" value="1"/>
</dbReference>
<dbReference type="RefSeq" id="WP_111356851.1">
    <property type="nucleotide sequence ID" value="NZ_NHSK01000050.1"/>
</dbReference>
<dbReference type="InterPro" id="IPR027939">
    <property type="entry name" value="NMT1/THI5"/>
</dbReference>
<dbReference type="Proteomes" id="UP000248863">
    <property type="component" value="Unassembled WGS sequence"/>
</dbReference>
<proteinExistence type="predicted"/>
<dbReference type="Gene3D" id="3.40.190.10">
    <property type="entry name" value="Periplasmic binding protein-like II"/>
    <property type="match status" value="2"/>
</dbReference>
<keyword evidence="4" id="KW-1185">Reference proteome</keyword>
<dbReference type="GO" id="GO:0009228">
    <property type="term" value="P:thiamine biosynthetic process"/>
    <property type="evidence" value="ECO:0007669"/>
    <property type="project" value="InterPro"/>
</dbReference>
<dbReference type="PROSITE" id="PS51318">
    <property type="entry name" value="TAT"/>
    <property type="match status" value="1"/>
</dbReference>
<dbReference type="PANTHER" id="PTHR31528">
    <property type="entry name" value="4-AMINO-5-HYDROXYMETHYL-2-METHYLPYRIMIDINE PHOSPHATE SYNTHASE THI11-RELATED"/>
    <property type="match status" value="1"/>
</dbReference>
<comment type="caution">
    <text evidence="3">The sequence shown here is derived from an EMBL/GenBank/DDBJ whole genome shotgun (WGS) entry which is preliminary data.</text>
</comment>
<name>A0A327KN96_9BRAD</name>
<protein>
    <recommendedName>
        <fullName evidence="2">SsuA/THI5-like domain-containing protein</fullName>
    </recommendedName>
</protein>
<sequence length="350" mass="36942">MTTPSRRSVLARLGAVVGGAALVAGGLAGTTAPAAAADQVGVQLDYVVRGNHAMFFVGQEKGLFAKHGIEVTAIRRGTGSANTMRMIGAGNAEFGFGDLPTLAIARSQNVPVVALAAVNQKSPMAMITIAAKHKLTKPQDLKGLNFAVQPSGSTYIFTKAFFAANGMTEEDVKRATVSPPYENYLLLGRVDAVPGYIDAEVPELEAKAGGPGSLSILLGSDWGYKAYGSGLITSEKMIADKPDLVQRFVTAYLEAFKFVIENPPEAVDIVIKANPEYAPKRDVLLKQIEADIAASFFSEDTKANGIGAMSKEAWESTTKTLLDQGAMKQPIDVSAAFAGQFVKAANALRR</sequence>
<evidence type="ECO:0000259" key="2">
    <source>
        <dbReference type="Pfam" id="PF09084"/>
    </source>
</evidence>
<dbReference type="SUPFAM" id="SSF53850">
    <property type="entry name" value="Periplasmic binding protein-like II"/>
    <property type="match status" value="1"/>
</dbReference>
<dbReference type="EMBL" id="NPEU01000076">
    <property type="protein sequence ID" value="RAI39446.1"/>
    <property type="molecule type" value="Genomic_DNA"/>
</dbReference>
<dbReference type="OrthoDB" id="9776669at2"/>
<feature type="signal peptide" evidence="1">
    <location>
        <begin position="1"/>
        <end position="36"/>
    </location>
</feature>
<feature type="domain" description="SsuA/THI5-like" evidence="2">
    <location>
        <begin position="51"/>
        <end position="266"/>
    </location>
</feature>
<organism evidence="3 4">
    <name type="scientific">Rhodoplanes elegans</name>
    <dbReference type="NCBI Taxonomy" id="29408"/>
    <lineage>
        <taxon>Bacteria</taxon>
        <taxon>Pseudomonadati</taxon>
        <taxon>Pseudomonadota</taxon>
        <taxon>Alphaproteobacteria</taxon>
        <taxon>Hyphomicrobiales</taxon>
        <taxon>Nitrobacteraceae</taxon>
        <taxon>Rhodoplanes</taxon>
    </lineage>
</organism>
<dbReference type="InterPro" id="IPR006311">
    <property type="entry name" value="TAT_signal"/>
</dbReference>
<gene>
    <name evidence="3" type="ORF">CH338_09440</name>
</gene>
<evidence type="ECO:0000256" key="1">
    <source>
        <dbReference type="SAM" id="SignalP"/>
    </source>
</evidence>
<keyword evidence="1" id="KW-0732">Signal</keyword>
<dbReference type="InterPro" id="IPR015168">
    <property type="entry name" value="SsuA/THI5"/>
</dbReference>
<dbReference type="AlphaFoldDB" id="A0A327KN96"/>